<organism evidence="1 3">
    <name type="scientific">Didymodactylos carnosus</name>
    <dbReference type="NCBI Taxonomy" id="1234261"/>
    <lineage>
        <taxon>Eukaryota</taxon>
        <taxon>Metazoa</taxon>
        <taxon>Spiralia</taxon>
        <taxon>Gnathifera</taxon>
        <taxon>Rotifera</taxon>
        <taxon>Eurotatoria</taxon>
        <taxon>Bdelloidea</taxon>
        <taxon>Philodinida</taxon>
        <taxon>Philodinidae</taxon>
        <taxon>Didymodactylos</taxon>
    </lineage>
</organism>
<dbReference type="AlphaFoldDB" id="A0A813UNG1"/>
<dbReference type="Proteomes" id="UP000663829">
    <property type="component" value="Unassembled WGS sequence"/>
</dbReference>
<name>A0A813UNG1_9BILA</name>
<dbReference type="EMBL" id="CAJOBC010000721">
    <property type="protein sequence ID" value="CAF3618702.1"/>
    <property type="molecule type" value="Genomic_DNA"/>
</dbReference>
<keyword evidence="3" id="KW-1185">Reference proteome</keyword>
<reference evidence="1" key="1">
    <citation type="submission" date="2021-02" db="EMBL/GenBank/DDBJ databases">
        <authorList>
            <person name="Nowell W R."/>
        </authorList>
    </citation>
    <scope>NUCLEOTIDE SEQUENCE</scope>
</reference>
<evidence type="ECO:0000313" key="1">
    <source>
        <dbReference type="EMBL" id="CAF0831620.1"/>
    </source>
</evidence>
<accession>A0A813UNG1</accession>
<evidence type="ECO:0000313" key="2">
    <source>
        <dbReference type="EMBL" id="CAF3618702.1"/>
    </source>
</evidence>
<evidence type="ECO:0000313" key="3">
    <source>
        <dbReference type="Proteomes" id="UP000663829"/>
    </source>
</evidence>
<dbReference type="EMBL" id="CAJNOQ010000721">
    <property type="protein sequence ID" value="CAF0831620.1"/>
    <property type="molecule type" value="Genomic_DNA"/>
</dbReference>
<gene>
    <name evidence="1" type="ORF">GPM918_LOCUS5085</name>
    <name evidence="2" type="ORF">SRO942_LOCUS5086</name>
</gene>
<dbReference type="Proteomes" id="UP000681722">
    <property type="component" value="Unassembled WGS sequence"/>
</dbReference>
<comment type="caution">
    <text evidence="1">The sequence shown here is derived from an EMBL/GenBank/DDBJ whole genome shotgun (WGS) entry which is preliminary data.</text>
</comment>
<protein>
    <submittedName>
        <fullName evidence="1">Uncharacterized protein</fullName>
    </submittedName>
</protein>
<dbReference type="OrthoDB" id="9972972at2759"/>
<proteinExistence type="predicted"/>
<sequence>MKRVLETCEKRFQDLTGFRTSTAIFMATTSSFHDQNSSRGSLLFGKTQLLPSRIDRNFEQYLADHHVQRSHLKLPLIKPAGQKRHIKTTIKPDEYMNSRRISFDRAFLHNSTALSHSLASPWNINENDNIYPQQLSPINSILVNNEKYRRSHAKLIEYRQQSKIQGIYIPKADMQLTNNQNNNTPSTLAVRDAIDNKTKQEQNFGGDDDLVDDESTISIDGPHRAKTWVREHQYFFTDYQ</sequence>